<organism evidence="1 2">
    <name type="scientific">Blastomyces parvus</name>
    <dbReference type="NCBI Taxonomy" id="2060905"/>
    <lineage>
        <taxon>Eukaryota</taxon>
        <taxon>Fungi</taxon>
        <taxon>Dikarya</taxon>
        <taxon>Ascomycota</taxon>
        <taxon>Pezizomycotina</taxon>
        <taxon>Eurotiomycetes</taxon>
        <taxon>Eurotiomycetidae</taxon>
        <taxon>Onygenales</taxon>
        <taxon>Ajellomycetaceae</taxon>
        <taxon>Blastomyces</taxon>
    </lineage>
</organism>
<proteinExistence type="predicted"/>
<dbReference type="Proteomes" id="UP000224080">
    <property type="component" value="Unassembled WGS sequence"/>
</dbReference>
<name>A0A2B7WQN3_9EURO</name>
<dbReference type="OrthoDB" id="4204771at2759"/>
<reference evidence="1 2" key="1">
    <citation type="submission" date="2017-10" db="EMBL/GenBank/DDBJ databases">
        <title>Comparative genomics in systemic dimorphic fungi from Ajellomycetaceae.</title>
        <authorList>
            <person name="Munoz J.F."/>
            <person name="Mcewen J.G."/>
            <person name="Clay O.K."/>
            <person name="Cuomo C.A."/>
        </authorList>
    </citation>
    <scope>NUCLEOTIDE SEQUENCE [LARGE SCALE GENOMIC DNA]</scope>
    <source>
        <strain evidence="1 2">UAMH130</strain>
    </source>
</reference>
<comment type="caution">
    <text evidence="1">The sequence shown here is derived from an EMBL/GenBank/DDBJ whole genome shotgun (WGS) entry which is preliminary data.</text>
</comment>
<dbReference type="AlphaFoldDB" id="A0A2B7WQN3"/>
<keyword evidence="2" id="KW-1185">Reference proteome</keyword>
<dbReference type="EMBL" id="PDNC01000110">
    <property type="protein sequence ID" value="PGG98888.1"/>
    <property type="molecule type" value="Genomic_DNA"/>
</dbReference>
<dbReference type="STRING" id="2060905.A0A2B7WQN3"/>
<accession>A0A2B7WQN3</accession>
<evidence type="ECO:0000313" key="1">
    <source>
        <dbReference type="EMBL" id="PGG98888.1"/>
    </source>
</evidence>
<gene>
    <name evidence="1" type="ORF">GX51_06535</name>
</gene>
<evidence type="ECO:0000313" key="2">
    <source>
        <dbReference type="Proteomes" id="UP000224080"/>
    </source>
</evidence>
<protein>
    <submittedName>
        <fullName evidence="1">Uncharacterized protein</fullName>
    </submittedName>
</protein>
<sequence length="412" mass="46075">MDFKPSLIAALAHFKPSDVLQSQPKRKRSTKKVQQKRLLHYEAGFSLQNSVMKTAETYFKDRTNCCDLVDIAVHLVNSQPLKETVYESLWKRSVDIFSKTNSKASQVRRLEAGQAVLQRECLANDYANRLGLLLFRIELDEMIISVPDNKCRQGVSKATIAYEKYAKEAGVSVGYVSQTRSLSRNYAHLVTTSGPGILACLKGQHSRMWEKGSVDVDLLLKFVKEKYPEREETFHSHNQLCANAILDGLKAYGWKNDEIIQGKGEMLTAMRKYFIELVQGETNKEYDEPSSKRPCRGLQAHMPRVNSLGDLGPHINSHSNTPMQVLADAATLETQRDRTYIAQQVVGTIQSLPSTNSQSAPAVLNHTTNSRAAVEDLPIPETLLSTVSPQPSLNGLTETNSIICWSAIDKQH</sequence>